<dbReference type="PANTHER" id="PTHR42783:SF3">
    <property type="entry name" value="GLUTAMATE SYNTHASE [NADPH] SMALL CHAIN-RELATED"/>
    <property type="match status" value="1"/>
</dbReference>
<reference evidence="6 7" key="1">
    <citation type="submission" date="2019-03" db="EMBL/GenBank/DDBJ databases">
        <title>Subsurface microbial communities from deep shales in Ohio and West Virginia, USA.</title>
        <authorList>
            <person name="Wrighton K."/>
        </authorList>
    </citation>
    <scope>NUCLEOTIDE SEQUENCE [LARGE SCALE GENOMIC DNA]</scope>
    <source>
        <strain evidence="6 7">MSL 6dP</strain>
    </source>
</reference>
<dbReference type="SUPFAM" id="SSF51971">
    <property type="entry name" value="Nucleotide-binding domain"/>
    <property type="match status" value="1"/>
</dbReference>
<dbReference type="Gene3D" id="3.50.50.60">
    <property type="entry name" value="FAD/NAD(P)-binding domain"/>
    <property type="match status" value="2"/>
</dbReference>
<dbReference type="PROSITE" id="PS00198">
    <property type="entry name" value="4FE4S_FER_1"/>
    <property type="match status" value="1"/>
</dbReference>
<evidence type="ECO:0000313" key="7">
    <source>
        <dbReference type="Proteomes" id="UP000295832"/>
    </source>
</evidence>
<dbReference type="InterPro" id="IPR017900">
    <property type="entry name" value="4Fe4S_Fe_S_CS"/>
</dbReference>
<dbReference type="Pfam" id="PF14691">
    <property type="entry name" value="Fer4_20"/>
    <property type="match status" value="1"/>
</dbReference>
<evidence type="ECO:0000256" key="1">
    <source>
        <dbReference type="ARBA" id="ARBA00022723"/>
    </source>
</evidence>
<proteinExistence type="predicted"/>
<sequence length="644" mass="71268">MALKTNVSSVDIIILTIGIKSVFKGVLVKNISYMNWKEEFPLLSEKVLKPLNEIVDDCMGDADPACVASCPMHTNVKKYVNLIGEGKGKEAVEVIREKLFLPKTLGRICAHPCEENCKRNEVNSPLAVASLKRYAADNFDDPNNWDLDVAEDNDKKIAVIGAGPAGAQAALDLRREGYSVTVYDRLEVYGGMMRVGIPEYRLPRDIIDSEYSLLEKIGVEFKMGVEIGKDIDFNQLREDYDAVIVAVGKHQGRIDRSLENHDADGIYHAAEYLKEISLTQAFDGVGKKVAVIGGGDVAMDCARSSLRLAGVEEVHAVCLESTYDEMASSMHEINGALNEGVNFNLAYGTHKITIDKDGRVSGLELKECTTMFDKDGNFAPEFNENNKKALDVDTVIFAIGQGVDSSFDNEDVLTKRRNGTFECDPLTMQSASAENVFVAGDASGTAFIVVGAMAEGRRAAKSADRYLNAKDLKEGRVAEEEGSYTTKLDIPLDWDNLPKPERVHGQELDPKERIKSFDEVEFALSQELAEKEAERCLQCECRLCMGECVMLNDFCHSPKDLFAEVMTTGDIDPLIPYSCNMCSQCTIVCPNDFKIKDKFMKMRKEMVKNNNGKSPIKGHGAIEMHQFLGFSKLFNIAKPAKDKK</sequence>
<keyword evidence="2" id="KW-0408">Iron</keyword>
<accession>A0A4R8GR76</accession>
<feature type="domain" description="Dihydroprymidine dehydrogenase" evidence="5">
    <location>
        <begin position="58"/>
        <end position="140"/>
    </location>
</feature>
<dbReference type="InterPro" id="IPR036188">
    <property type="entry name" value="FAD/NAD-bd_sf"/>
</dbReference>
<dbReference type="GO" id="GO:0016491">
    <property type="term" value="F:oxidoreductase activity"/>
    <property type="evidence" value="ECO:0007669"/>
    <property type="project" value="InterPro"/>
</dbReference>
<keyword evidence="1" id="KW-0479">Metal-binding</keyword>
<dbReference type="InterPro" id="IPR023753">
    <property type="entry name" value="FAD/NAD-binding_dom"/>
</dbReference>
<dbReference type="InterPro" id="IPR028261">
    <property type="entry name" value="DPD_II"/>
</dbReference>
<dbReference type="SUPFAM" id="SSF46548">
    <property type="entry name" value="alpha-helical ferredoxin"/>
    <property type="match status" value="2"/>
</dbReference>
<comment type="caution">
    <text evidence="6">The sequence shown here is derived from an EMBL/GenBank/DDBJ whole genome shotgun (WGS) entry which is preliminary data.</text>
</comment>
<gene>
    <name evidence="6" type="ORF">C7959_12911</name>
</gene>
<dbReference type="PRINTS" id="PR00419">
    <property type="entry name" value="ADXRDTASE"/>
</dbReference>
<dbReference type="GO" id="GO:0051536">
    <property type="term" value="F:iron-sulfur cluster binding"/>
    <property type="evidence" value="ECO:0007669"/>
    <property type="project" value="UniProtKB-KW"/>
</dbReference>
<evidence type="ECO:0000259" key="5">
    <source>
        <dbReference type="Pfam" id="PF14691"/>
    </source>
</evidence>
<dbReference type="AlphaFoldDB" id="A0A4R8GR76"/>
<dbReference type="InterPro" id="IPR009051">
    <property type="entry name" value="Helical_ferredxn"/>
</dbReference>
<keyword evidence="7" id="KW-1185">Reference proteome</keyword>
<dbReference type="GO" id="GO:0046872">
    <property type="term" value="F:metal ion binding"/>
    <property type="evidence" value="ECO:0007669"/>
    <property type="project" value="UniProtKB-KW"/>
</dbReference>
<evidence type="ECO:0000256" key="3">
    <source>
        <dbReference type="ARBA" id="ARBA00023014"/>
    </source>
</evidence>
<protein>
    <submittedName>
        <fullName evidence="6">NADPH-dependent glutamate synthase beta subunit-like oxidoreductase</fullName>
    </submittedName>
</protein>
<feature type="domain" description="FAD/NAD(P)-binding" evidence="4">
    <location>
        <begin position="156"/>
        <end position="455"/>
    </location>
</feature>
<dbReference type="PANTHER" id="PTHR42783">
    <property type="entry name" value="GLUTAMATE SYNTHASE [NADPH] SMALL CHAIN"/>
    <property type="match status" value="1"/>
</dbReference>
<dbReference type="STRING" id="926561.GCA_000379025_02411"/>
<dbReference type="Pfam" id="PF07992">
    <property type="entry name" value="Pyr_redox_2"/>
    <property type="match status" value="1"/>
</dbReference>
<evidence type="ECO:0000256" key="2">
    <source>
        <dbReference type="ARBA" id="ARBA00023004"/>
    </source>
</evidence>
<evidence type="ECO:0000259" key="4">
    <source>
        <dbReference type="Pfam" id="PF07992"/>
    </source>
</evidence>
<dbReference type="EMBL" id="SOEG01000029">
    <property type="protein sequence ID" value="TDX48350.1"/>
    <property type="molecule type" value="Genomic_DNA"/>
</dbReference>
<dbReference type="Gene3D" id="1.10.1060.10">
    <property type="entry name" value="Alpha-helical ferredoxin"/>
    <property type="match status" value="2"/>
</dbReference>
<organism evidence="6 7">
    <name type="scientific">Orenia marismortui</name>
    <dbReference type="NCBI Taxonomy" id="46469"/>
    <lineage>
        <taxon>Bacteria</taxon>
        <taxon>Bacillati</taxon>
        <taxon>Bacillota</taxon>
        <taxon>Clostridia</taxon>
        <taxon>Halanaerobiales</taxon>
        <taxon>Halobacteroidaceae</taxon>
        <taxon>Orenia</taxon>
    </lineage>
</organism>
<name>A0A4R8GR76_9FIRM</name>
<dbReference type="Proteomes" id="UP000295832">
    <property type="component" value="Unassembled WGS sequence"/>
</dbReference>
<evidence type="ECO:0000313" key="6">
    <source>
        <dbReference type="EMBL" id="TDX48350.1"/>
    </source>
</evidence>
<keyword evidence="3" id="KW-0411">Iron-sulfur</keyword>